<keyword evidence="2" id="KW-1185">Reference proteome</keyword>
<name>A0A9Q1RJ56_9SOLA</name>
<organism evidence="1 2">
    <name type="scientific">Anisodus acutangulus</name>
    <dbReference type="NCBI Taxonomy" id="402998"/>
    <lineage>
        <taxon>Eukaryota</taxon>
        <taxon>Viridiplantae</taxon>
        <taxon>Streptophyta</taxon>
        <taxon>Embryophyta</taxon>
        <taxon>Tracheophyta</taxon>
        <taxon>Spermatophyta</taxon>
        <taxon>Magnoliopsida</taxon>
        <taxon>eudicotyledons</taxon>
        <taxon>Gunneridae</taxon>
        <taxon>Pentapetalae</taxon>
        <taxon>asterids</taxon>
        <taxon>lamiids</taxon>
        <taxon>Solanales</taxon>
        <taxon>Solanaceae</taxon>
        <taxon>Solanoideae</taxon>
        <taxon>Hyoscyameae</taxon>
        <taxon>Anisodus</taxon>
    </lineage>
</organism>
<accession>A0A9Q1RJ56</accession>
<dbReference type="Proteomes" id="UP001152561">
    <property type="component" value="Unassembled WGS sequence"/>
</dbReference>
<comment type="caution">
    <text evidence="1">The sequence shown here is derived from an EMBL/GenBank/DDBJ whole genome shotgun (WGS) entry which is preliminary data.</text>
</comment>
<protein>
    <submittedName>
        <fullName evidence="1">Uncharacterized protein</fullName>
    </submittedName>
</protein>
<dbReference type="AlphaFoldDB" id="A0A9Q1RJ56"/>
<evidence type="ECO:0000313" key="2">
    <source>
        <dbReference type="Proteomes" id="UP001152561"/>
    </source>
</evidence>
<dbReference type="EMBL" id="JAJAGQ010000007">
    <property type="protein sequence ID" value="KAJ8558181.1"/>
    <property type="molecule type" value="Genomic_DNA"/>
</dbReference>
<sequence>MEFCLHFERPRVAYNLFDQMPESNELSRYGMMPKNMTAQHMLLHFPFDPCSANGLIFEGVALVFDNSLLRNLRYGMFGEILAVEIGDRAGDFADQVFDGNSQRNNPEGIFPFAKKESILIPLSYHDYGMPTETEPLSINAAFPQIILNLRYGHHFTLYHCHCHDTGQTPSLVTLPGAVQSWLKCLDNESTTVGVFVAAPTSAIEIGQSNLVDQMLEEMPPSCSKVFDPGPSVATVILAEMALYITDGHSGEDNLFNECPQLVESEILGSAFAFQVNLTKQFVCDGDRKGEIQVARLIQLQVKLSLFDFSGIFACIEPIISHLLEITALEIHACNWIDTGQRLAINFIHVATHLGPSLRLVILNVFDRGRDIWVSVECELSLQKLSSFGLLILTLVAHERFEKSGKRAFTYLYVSIRTTECLVYICSITKSLCCSQVLFLFPTEVLVYLLPI</sequence>
<dbReference type="OrthoDB" id="1247613at2759"/>
<proteinExistence type="predicted"/>
<evidence type="ECO:0000313" key="1">
    <source>
        <dbReference type="EMBL" id="KAJ8558181.1"/>
    </source>
</evidence>
<gene>
    <name evidence="1" type="ORF">K7X08_004947</name>
</gene>
<reference evidence="2" key="1">
    <citation type="journal article" date="2023" name="Proc. Natl. Acad. Sci. U.S.A.">
        <title>Genomic and structural basis for evolution of tropane alkaloid biosynthesis.</title>
        <authorList>
            <person name="Wanga Y.-J."/>
            <person name="Taina T."/>
            <person name="Yua J.-Y."/>
            <person name="Lia J."/>
            <person name="Xua B."/>
            <person name="Chenc J."/>
            <person name="D'Auriad J.C."/>
            <person name="Huanga J.-P."/>
            <person name="Huanga S.-X."/>
        </authorList>
    </citation>
    <scope>NUCLEOTIDE SEQUENCE [LARGE SCALE GENOMIC DNA]</scope>
    <source>
        <strain evidence="2">cv. KIB-2019</strain>
    </source>
</reference>